<keyword evidence="1" id="KW-0238">DNA-binding</keyword>
<reference evidence="1" key="1">
    <citation type="submission" date="2023-07" db="EMBL/GenBank/DDBJ databases">
        <title>Sequencing the genomes of 1000 actinobacteria strains.</title>
        <authorList>
            <person name="Klenk H.-P."/>
        </authorList>
    </citation>
    <scope>NUCLEOTIDE SEQUENCE</scope>
    <source>
        <strain evidence="1">DSM 44707</strain>
    </source>
</reference>
<evidence type="ECO:0000313" key="2">
    <source>
        <dbReference type="Proteomes" id="UP001183643"/>
    </source>
</evidence>
<dbReference type="Gene3D" id="1.10.260.40">
    <property type="entry name" value="lambda repressor-like DNA-binding domains"/>
    <property type="match status" value="1"/>
</dbReference>
<evidence type="ECO:0000313" key="1">
    <source>
        <dbReference type="EMBL" id="MDR7277749.1"/>
    </source>
</evidence>
<organism evidence="1 2">
    <name type="scientific">Catenuloplanes atrovinosus</name>
    <dbReference type="NCBI Taxonomy" id="137266"/>
    <lineage>
        <taxon>Bacteria</taxon>
        <taxon>Bacillati</taxon>
        <taxon>Actinomycetota</taxon>
        <taxon>Actinomycetes</taxon>
        <taxon>Micromonosporales</taxon>
        <taxon>Micromonosporaceae</taxon>
        <taxon>Catenuloplanes</taxon>
    </lineage>
</organism>
<protein>
    <submittedName>
        <fullName evidence="1">DNA-binding transcriptional regulator YiaG</fullName>
    </submittedName>
</protein>
<dbReference type="GO" id="GO:0003677">
    <property type="term" value="F:DNA binding"/>
    <property type="evidence" value="ECO:0007669"/>
    <property type="project" value="UniProtKB-KW"/>
</dbReference>
<proteinExistence type="predicted"/>
<dbReference type="InterPro" id="IPR010982">
    <property type="entry name" value="Lambda_DNA-bd_dom_sf"/>
</dbReference>
<sequence length="64" mass="7044">MIAVDRWTGAHAQALRYALRMSVRAYAAYLGVAVRTVSKWERLGPRTYPRGVSPGGARCRVGPL</sequence>
<dbReference type="EMBL" id="JAVDYB010000001">
    <property type="protein sequence ID" value="MDR7277749.1"/>
    <property type="molecule type" value="Genomic_DNA"/>
</dbReference>
<dbReference type="Proteomes" id="UP001183643">
    <property type="component" value="Unassembled WGS sequence"/>
</dbReference>
<accession>A0AAE3YSU9</accession>
<comment type="caution">
    <text evidence="1">The sequence shown here is derived from an EMBL/GenBank/DDBJ whole genome shotgun (WGS) entry which is preliminary data.</text>
</comment>
<gene>
    <name evidence="1" type="ORF">J2S41_004527</name>
</gene>
<dbReference type="AlphaFoldDB" id="A0AAE3YSU9"/>
<keyword evidence="2" id="KW-1185">Reference proteome</keyword>
<name>A0AAE3YSU9_9ACTN</name>